<name>F8K3D5_STREN</name>
<dbReference type="eggNOG" id="COG1020">
    <property type="taxonomic scope" value="Bacteria"/>
</dbReference>
<dbReference type="AlphaFoldDB" id="F8K3D5"/>
<gene>
    <name evidence="2" type="ordered locus">SCATT_26780</name>
</gene>
<dbReference type="PANTHER" id="PTHR45527:SF1">
    <property type="entry name" value="FATTY ACID SYNTHASE"/>
    <property type="match status" value="1"/>
</dbReference>
<dbReference type="GO" id="GO:0005737">
    <property type="term" value="C:cytoplasm"/>
    <property type="evidence" value="ECO:0007669"/>
    <property type="project" value="TreeGrafter"/>
</dbReference>
<keyword evidence="3" id="KW-1185">Reference proteome</keyword>
<dbReference type="GO" id="GO:0031177">
    <property type="term" value="F:phosphopantetheine binding"/>
    <property type="evidence" value="ECO:0007669"/>
    <property type="project" value="TreeGrafter"/>
</dbReference>
<protein>
    <submittedName>
        <fullName evidence="2">Non-ribosomal peptide synthetase</fullName>
    </submittedName>
</protein>
<dbReference type="InterPro" id="IPR042099">
    <property type="entry name" value="ANL_N_sf"/>
</dbReference>
<dbReference type="SUPFAM" id="SSF52777">
    <property type="entry name" value="CoA-dependent acyltransferases"/>
    <property type="match status" value="1"/>
</dbReference>
<proteinExistence type="predicted"/>
<dbReference type="Proteomes" id="UP000007842">
    <property type="component" value="Chromosome"/>
</dbReference>
<dbReference type="InterPro" id="IPR045851">
    <property type="entry name" value="AMP-bd_C_sf"/>
</dbReference>
<dbReference type="KEGG" id="scy:SCATT_26780"/>
<dbReference type="PANTHER" id="PTHR45527">
    <property type="entry name" value="NONRIBOSOMAL PEPTIDE SYNTHETASE"/>
    <property type="match status" value="1"/>
</dbReference>
<dbReference type="SUPFAM" id="SSF47336">
    <property type="entry name" value="ACP-like"/>
    <property type="match status" value="1"/>
</dbReference>
<dbReference type="GO" id="GO:0043041">
    <property type="term" value="P:amino acid activation for nonribosomal peptide biosynthetic process"/>
    <property type="evidence" value="ECO:0007669"/>
    <property type="project" value="TreeGrafter"/>
</dbReference>
<dbReference type="OrthoDB" id="2472181at2"/>
<dbReference type="InterPro" id="IPR009081">
    <property type="entry name" value="PP-bd_ACP"/>
</dbReference>
<dbReference type="Pfam" id="PF13193">
    <property type="entry name" value="AMP-binding_C"/>
    <property type="match status" value="1"/>
</dbReference>
<dbReference type="InterPro" id="IPR000873">
    <property type="entry name" value="AMP-dep_synth/lig_dom"/>
</dbReference>
<dbReference type="PATRIC" id="fig|1003195.11.peg.4186"/>
<dbReference type="STRING" id="1003195.SCATT_26780"/>
<dbReference type="CDD" id="cd05930">
    <property type="entry name" value="A_NRPS"/>
    <property type="match status" value="1"/>
</dbReference>
<sequence length="845" mass="90424">MVVVVERATGREFWQRALAGGGLGPLPRWSAAEPVTAGAVGRPDPGARETARYRAEVPRPVVDGLLRLGAELDLPQPVLLLAAWVKVLAVLTGDPAVVTAHADRRDGGCPVPCPVVAADGTWRALLEATATRLAEASAAGLDELDEVCRAAGRATPYDTVLVADGEPDARDLAGDVVLALGTAVADGRTELVLCHRPDALDAGQTGRIAGYLLNALQALAATPHADHHDWSPVSAEETAYQLHGLAGRQRPLPKARFHQLFEEQTRLRPDEVAAVHRGATLTYRQLNERANRIAHQLRSGGLRDEDVVAVVTERDLDWLAAVVAVFKAGGVYLPVEPHFPADRVADMLGRSGCRRVLTTRGACPALDDALAGLPGVRPEHLDELLAADAPVTDPGLPVAPGQGAYIYFTSGSTGRPKGAMCEHAGFLNHLFAKIDDLGITEGTVVAQTAPQCFDISLWQLVAALVTGGRTVIVEQEAVLDAARFIALLAAERVEVAQVVPSYLDVVLAELERTRRELPHLRCVSATGEALKKELVERWFAAFPDGALANAYGLTETCDDTNHEVMRAVPEQPSVPLGRPVSNVRVYVVDERLRMVPLGSPGEIVMSGVCVGRGYVNDPERTDAAFLADPYLPGERLYRSGDFGRWLPDGRLEYLGRRDAQVKIHGFRIEIGEVENRLLRVAGVRDSAVVVTGDDDGKQLEGFYCGPAEVPEETLRAELSAALPSYMVPSRFHHLPALPLTANGKTDRKALTRLASEAADGERAADAPATATERHLAALWSEVLKVPVDRIGRAARFGDLGGTSLTLLRLAVRLDGRATPAELRGTADLADLAALLDRKALTEAAV</sequence>
<reference evidence="3" key="1">
    <citation type="submission" date="2011-12" db="EMBL/GenBank/DDBJ databases">
        <title>Complete genome sequence of Streptomyces cattleya strain DSM 46488.</title>
        <authorList>
            <person name="Ou H.-Y."/>
            <person name="Li P."/>
            <person name="Zhao C."/>
            <person name="O'Hagan D."/>
            <person name="Deng Z."/>
        </authorList>
    </citation>
    <scope>NUCLEOTIDE SEQUENCE [LARGE SCALE GENOMIC DNA]</scope>
    <source>
        <strain evidence="3">ATCC 35852 / DSM 46488 / JCM 4925 / NBRC 14057 / NRRL 8057</strain>
    </source>
</reference>
<dbReference type="EMBL" id="CP003219">
    <property type="protein sequence ID" value="AEW95049.1"/>
    <property type="molecule type" value="Genomic_DNA"/>
</dbReference>
<dbReference type="Pfam" id="PF00501">
    <property type="entry name" value="AMP-binding"/>
    <property type="match status" value="1"/>
</dbReference>
<dbReference type="SUPFAM" id="SSF56801">
    <property type="entry name" value="Acetyl-CoA synthetase-like"/>
    <property type="match status" value="1"/>
</dbReference>
<dbReference type="Gene3D" id="3.30.300.30">
    <property type="match status" value="1"/>
</dbReference>
<dbReference type="KEGG" id="sct:SCAT_2694"/>
<dbReference type="PROSITE" id="PS00455">
    <property type="entry name" value="AMP_BINDING"/>
    <property type="match status" value="1"/>
</dbReference>
<dbReference type="InterPro" id="IPR010071">
    <property type="entry name" value="AA_adenyl_dom"/>
</dbReference>
<accession>F8K3D5</accession>
<evidence type="ECO:0000259" key="1">
    <source>
        <dbReference type="PROSITE" id="PS50075"/>
    </source>
</evidence>
<evidence type="ECO:0000313" key="2">
    <source>
        <dbReference type="EMBL" id="AEW95049.1"/>
    </source>
</evidence>
<dbReference type="InterPro" id="IPR020845">
    <property type="entry name" value="AMP-binding_CS"/>
</dbReference>
<dbReference type="PROSITE" id="PS50075">
    <property type="entry name" value="CARRIER"/>
    <property type="match status" value="1"/>
</dbReference>
<dbReference type="InterPro" id="IPR036736">
    <property type="entry name" value="ACP-like_sf"/>
</dbReference>
<accession>G8WZS3</accession>
<dbReference type="GO" id="GO:0044550">
    <property type="term" value="P:secondary metabolite biosynthetic process"/>
    <property type="evidence" value="ECO:0007669"/>
    <property type="project" value="TreeGrafter"/>
</dbReference>
<dbReference type="Gene3D" id="3.40.50.12780">
    <property type="entry name" value="N-terminal domain of ligase-like"/>
    <property type="match status" value="1"/>
</dbReference>
<dbReference type="NCBIfam" id="TIGR01733">
    <property type="entry name" value="AA-adenyl-dom"/>
    <property type="match status" value="1"/>
</dbReference>
<dbReference type="InterPro" id="IPR025110">
    <property type="entry name" value="AMP-bd_C"/>
</dbReference>
<evidence type="ECO:0000313" key="3">
    <source>
        <dbReference type="Proteomes" id="UP000007842"/>
    </source>
</evidence>
<organism evidence="2 3">
    <name type="scientific">Streptantibioticus cattleyicolor (strain ATCC 35852 / DSM 46488 / JCM 4925 / NBRC 14057 / NRRL 8057)</name>
    <name type="common">Streptomyces cattleya</name>
    <dbReference type="NCBI Taxonomy" id="1003195"/>
    <lineage>
        <taxon>Bacteria</taxon>
        <taxon>Bacillati</taxon>
        <taxon>Actinomycetota</taxon>
        <taxon>Actinomycetes</taxon>
        <taxon>Kitasatosporales</taxon>
        <taxon>Streptomycetaceae</taxon>
        <taxon>Streptantibioticus</taxon>
    </lineage>
</organism>
<feature type="domain" description="Carrier" evidence="1">
    <location>
        <begin position="766"/>
        <end position="845"/>
    </location>
</feature>
<dbReference type="Gene3D" id="3.30.559.30">
    <property type="entry name" value="Nonribosomal peptide synthetase, condensation domain"/>
    <property type="match status" value="1"/>
</dbReference>
<dbReference type="Pfam" id="PF00550">
    <property type="entry name" value="PP-binding"/>
    <property type="match status" value="1"/>
</dbReference>
<dbReference type="HOGENOM" id="CLU_000022_2_4_11"/>
<dbReference type="Gene3D" id="1.10.1200.10">
    <property type="entry name" value="ACP-like"/>
    <property type="match status" value="1"/>
</dbReference>